<reference evidence="2" key="1">
    <citation type="journal article" date="2013" name="Nature">
        <title>Draft genome of the wheat A-genome progenitor Triticum urartu.</title>
        <authorList>
            <person name="Ling H.Q."/>
            <person name="Zhao S."/>
            <person name="Liu D."/>
            <person name="Wang J."/>
            <person name="Sun H."/>
            <person name="Zhang C."/>
            <person name="Fan H."/>
            <person name="Li D."/>
            <person name="Dong L."/>
            <person name="Tao Y."/>
            <person name="Gao C."/>
            <person name="Wu H."/>
            <person name="Li Y."/>
            <person name="Cui Y."/>
            <person name="Guo X."/>
            <person name="Zheng S."/>
            <person name="Wang B."/>
            <person name="Yu K."/>
            <person name="Liang Q."/>
            <person name="Yang W."/>
            <person name="Lou X."/>
            <person name="Chen J."/>
            <person name="Feng M."/>
            <person name="Jian J."/>
            <person name="Zhang X."/>
            <person name="Luo G."/>
            <person name="Jiang Y."/>
            <person name="Liu J."/>
            <person name="Wang Z."/>
            <person name="Sha Y."/>
            <person name="Zhang B."/>
            <person name="Wu H."/>
            <person name="Tang D."/>
            <person name="Shen Q."/>
            <person name="Xue P."/>
            <person name="Zou S."/>
            <person name="Wang X."/>
            <person name="Liu X."/>
            <person name="Wang F."/>
            <person name="Yang Y."/>
            <person name="An X."/>
            <person name="Dong Z."/>
            <person name="Zhang K."/>
            <person name="Zhang X."/>
            <person name="Luo M.C."/>
            <person name="Dvorak J."/>
            <person name="Tong Y."/>
            <person name="Wang J."/>
            <person name="Yang H."/>
            <person name="Li Z."/>
            <person name="Wang D."/>
            <person name="Zhang A."/>
            <person name="Wang J."/>
        </authorList>
    </citation>
    <scope>NUCLEOTIDE SEQUENCE</scope>
</reference>
<sequence length="151" mass="16558">MDSGGVPGHGDLLSKLSSSGSDTTPALPKLQMAFLTISIDDDDIVYLASSTKHGILENMEFMIAIDGHQCSSNELKGKLLKPTEKEPVKLTDKKEGKHTRVHGDKQTGRTRLPVNKRVMKTLEQLRAINWSCPRRLGEQMKDADNGDQGAC</sequence>
<feature type="compositionally biased region" description="Low complexity" evidence="1">
    <location>
        <begin position="10"/>
        <end position="22"/>
    </location>
</feature>
<protein>
    <submittedName>
        <fullName evidence="2">Uncharacterized protein</fullName>
    </submittedName>
</protein>
<gene>
    <name evidence="2" type="ORF">TRIUR3_00296</name>
</gene>
<feature type="region of interest" description="Disordered" evidence="1">
    <location>
        <begin position="1"/>
        <end position="22"/>
    </location>
</feature>
<dbReference type="EMBL" id="KD088954">
    <property type="protein sequence ID" value="EMS61874.1"/>
    <property type="molecule type" value="Genomic_DNA"/>
</dbReference>
<dbReference type="AlphaFoldDB" id="M8ALX4"/>
<evidence type="ECO:0000313" key="2">
    <source>
        <dbReference type="EMBL" id="EMS61874.1"/>
    </source>
</evidence>
<dbReference type="OMA" id="HGILENM"/>
<feature type="compositionally biased region" description="Basic and acidic residues" evidence="1">
    <location>
        <begin position="80"/>
        <end position="95"/>
    </location>
</feature>
<organism evidence="2">
    <name type="scientific">Triticum urartu</name>
    <name type="common">Red wild einkorn</name>
    <name type="synonym">Crithodium urartu</name>
    <dbReference type="NCBI Taxonomy" id="4572"/>
    <lineage>
        <taxon>Eukaryota</taxon>
        <taxon>Viridiplantae</taxon>
        <taxon>Streptophyta</taxon>
        <taxon>Embryophyta</taxon>
        <taxon>Tracheophyta</taxon>
        <taxon>Spermatophyta</taxon>
        <taxon>Magnoliopsida</taxon>
        <taxon>Liliopsida</taxon>
        <taxon>Poales</taxon>
        <taxon>Poaceae</taxon>
        <taxon>BOP clade</taxon>
        <taxon>Pooideae</taxon>
        <taxon>Triticodae</taxon>
        <taxon>Triticeae</taxon>
        <taxon>Triticinae</taxon>
        <taxon>Triticum</taxon>
    </lineage>
</organism>
<name>M8ALX4_TRIUA</name>
<feature type="region of interest" description="Disordered" evidence="1">
    <location>
        <begin position="80"/>
        <end position="107"/>
    </location>
</feature>
<accession>M8ALX4</accession>
<evidence type="ECO:0000256" key="1">
    <source>
        <dbReference type="SAM" id="MobiDB-lite"/>
    </source>
</evidence>
<proteinExistence type="predicted"/>